<sequence length="234" mass="26421">MYGISRGYIIAALPRTGSFLLCDMLARLGSVGYPQEYGLPEDEATWSGHHGHASHLSYFYDFFRFCSTPNGVFGCKLMWSQFAGLRHDIRRYTRIGGRGLEPIEAMTGPLRLIFLDRRDTVMQAISLVRAMETNIWSSHRTLPPPPLAYSGGAIADAIEVIGENRRQWESFFARHAIDPLRLSYEDVAQGDVAALFPFLGVEPPDRPARATQLKRQADDQSRAWRDRFLIENAA</sequence>
<accession>A0A160TMH8</accession>
<dbReference type="AlphaFoldDB" id="A0A160TMH8"/>
<dbReference type="Pfam" id="PF09037">
    <property type="entry name" value="Sulphotransf"/>
    <property type="match status" value="1"/>
</dbReference>
<name>A0A160TMH8_9ZZZZ</name>
<reference evidence="2" key="1">
    <citation type="submission" date="2015-10" db="EMBL/GenBank/DDBJ databases">
        <authorList>
            <person name="Gilbert D.G."/>
        </authorList>
    </citation>
    <scope>NUCLEOTIDE SEQUENCE</scope>
</reference>
<evidence type="ECO:0000313" key="2">
    <source>
        <dbReference type="EMBL" id="CUS46445.1"/>
    </source>
</evidence>
<dbReference type="PIRSF" id="PIRSF021497">
    <property type="entry name" value="Sulphotransferase_Stf0"/>
    <property type="match status" value="1"/>
</dbReference>
<dbReference type="SUPFAM" id="SSF52540">
    <property type="entry name" value="P-loop containing nucleoside triphosphate hydrolases"/>
    <property type="match status" value="1"/>
</dbReference>
<evidence type="ECO:0000259" key="1">
    <source>
        <dbReference type="Pfam" id="PF09037"/>
    </source>
</evidence>
<feature type="domain" description="Sulphotransferase Stf0" evidence="1">
    <location>
        <begin position="8"/>
        <end position="228"/>
    </location>
</feature>
<gene>
    <name evidence="2" type="ORF">MGWOODY_Smn1647</name>
</gene>
<dbReference type="Gene3D" id="3.40.50.300">
    <property type="entry name" value="P-loop containing nucleotide triphosphate hydrolases"/>
    <property type="match status" value="1"/>
</dbReference>
<dbReference type="EMBL" id="CZQE01000365">
    <property type="protein sequence ID" value="CUS46445.1"/>
    <property type="molecule type" value="Genomic_DNA"/>
</dbReference>
<dbReference type="InterPro" id="IPR024628">
    <property type="entry name" value="Sulfotransferase_Stf0_dom"/>
</dbReference>
<organism evidence="2">
    <name type="scientific">hydrothermal vent metagenome</name>
    <dbReference type="NCBI Taxonomy" id="652676"/>
    <lineage>
        <taxon>unclassified sequences</taxon>
        <taxon>metagenomes</taxon>
        <taxon>ecological metagenomes</taxon>
    </lineage>
</organism>
<protein>
    <recommendedName>
        <fullName evidence="1">Sulphotransferase Stf0 domain-containing protein</fullName>
    </recommendedName>
</protein>
<dbReference type="InterPro" id="IPR015124">
    <property type="entry name" value="Stf0"/>
</dbReference>
<proteinExistence type="predicted"/>
<dbReference type="InterPro" id="IPR027417">
    <property type="entry name" value="P-loop_NTPase"/>
</dbReference>
<dbReference type="GO" id="GO:0016740">
    <property type="term" value="F:transferase activity"/>
    <property type="evidence" value="ECO:0007669"/>
    <property type="project" value="InterPro"/>
</dbReference>